<reference evidence="1" key="1">
    <citation type="submission" date="2016-04" db="EMBL/GenBank/DDBJ databases">
        <authorList>
            <person name="Evans L.H."/>
            <person name="Alamgir A."/>
            <person name="Owens N."/>
            <person name="Weber N.D."/>
            <person name="Virtaneva K."/>
            <person name="Barbian K."/>
            <person name="Babar A."/>
            <person name="Rosenke K."/>
        </authorList>
    </citation>
    <scope>NUCLEOTIDE SEQUENCE [LARGE SCALE GENOMIC DNA]</scope>
    <source>
        <strain evidence="1">CBS 101.48</strain>
    </source>
</reference>
<protein>
    <recommendedName>
        <fullName evidence="3">MICOS complex subunit MIC12</fullName>
    </recommendedName>
</protein>
<proteinExistence type="predicted"/>
<sequence length="198" mass="23130">MSDIKQWWSCHYRHRRRRYRRYRCSRSIVEKKKDRCKKTNCYPGQSGRDLKRNFEMTKSPTKQKQRNFSLFFPPFFTMPRTVPLVAGLIVVSAATYKFRDDLLKDTHSIQQRLQSARASLDHITSSTSTQSLLDTPHESILPPFTLIDDSKDYVSKRLVPSVKHSWNSQVTGMAHGLVNTEYSAMAKQAWEKVKDSLQ</sequence>
<dbReference type="EMBL" id="LT551507">
    <property type="protein sequence ID" value="SAL96980.1"/>
    <property type="molecule type" value="Genomic_DNA"/>
</dbReference>
<name>A0A168LKC7_ABSGL</name>
<keyword evidence="2" id="KW-1185">Reference proteome</keyword>
<dbReference type="Proteomes" id="UP000078561">
    <property type="component" value="Unassembled WGS sequence"/>
</dbReference>
<evidence type="ECO:0000313" key="1">
    <source>
        <dbReference type="EMBL" id="SAL96980.1"/>
    </source>
</evidence>
<evidence type="ECO:0008006" key="3">
    <source>
        <dbReference type="Google" id="ProtNLM"/>
    </source>
</evidence>
<dbReference type="AlphaFoldDB" id="A0A168LKC7"/>
<dbReference type="InParanoid" id="A0A168LKC7"/>
<organism evidence="1">
    <name type="scientific">Absidia glauca</name>
    <name type="common">Pin mould</name>
    <dbReference type="NCBI Taxonomy" id="4829"/>
    <lineage>
        <taxon>Eukaryota</taxon>
        <taxon>Fungi</taxon>
        <taxon>Fungi incertae sedis</taxon>
        <taxon>Mucoromycota</taxon>
        <taxon>Mucoromycotina</taxon>
        <taxon>Mucoromycetes</taxon>
        <taxon>Mucorales</taxon>
        <taxon>Cunninghamellaceae</taxon>
        <taxon>Absidia</taxon>
    </lineage>
</organism>
<evidence type="ECO:0000313" key="2">
    <source>
        <dbReference type="Proteomes" id="UP000078561"/>
    </source>
</evidence>
<gene>
    <name evidence="1" type="primary">ABSGL_02438.1 scaffold 3452</name>
</gene>
<accession>A0A168LKC7</accession>
<dbReference type="OrthoDB" id="2258660at2759"/>